<comment type="caution">
    <text evidence="3">The sequence shown here is derived from an EMBL/GenBank/DDBJ whole genome shotgun (WGS) entry which is preliminary data.</text>
</comment>
<sequence>MSAKPSTTSAASVSPPFPPPIPLTASMPAPPHTRHFPSLLDTAPPSLMAATAPKVVDHTIMYLVICIVVTVVVLVGMIGTCCYLQHRRAYLHRKKITDSIENLLAEDDAALLGNAVDWDDSNSAFPKRERVTANPYSKGESSGGLGAAMTMKERLSARKQQHLVQTSPEGTFGMFGANLAADPARPSTALTRILHNPAHVASKTEYNWPSDNAQSGTCLNTTMPASQAPDDLDDIYDWLNDRTAASSVFAQKNPQGRPEGEYDTEMSIFGGEPMSPQKRKLAPLPAGQDPLRRGGGPAMVEGEFGNLGSQPLPWDDLDAIFQTLNVPNMADDHQLGSILEQMDRDQRGSHGAAAVEMGQRNEGQDRQWLLQGEDDTDTAARSKRHLHRVSTV</sequence>
<feature type="compositionally biased region" description="Low complexity" evidence="1">
    <location>
        <begin position="1"/>
        <end position="14"/>
    </location>
</feature>
<gene>
    <name evidence="3" type="ORF">CYMTET_29820</name>
</gene>
<organism evidence="3 4">
    <name type="scientific">Cymbomonas tetramitiformis</name>
    <dbReference type="NCBI Taxonomy" id="36881"/>
    <lineage>
        <taxon>Eukaryota</taxon>
        <taxon>Viridiplantae</taxon>
        <taxon>Chlorophyta</taxon>
        <taxon>Pyramimonadophyceae</taxon>
        <taxon>Pyramimonadales</taxon>
        <taxon>Pyramimonadaceae</taxon>
        <taxon>Cymbomonas</taxon>
    </lineage>
</organism>
<keyword evidence="2" id="KW-0472">Membrane</keyword>
<evidence type="ECO:0000256" key="2">
    <source>
        <dbReference type="SAM" id="Phobius"/>
    </source>
</evidence>
<dbReference type="AlphaFoldDB" id="A0AAE0FKA7"/>
<reference evidence="3 4" key="1">
    <citation type="journal article" date="2015" name="Genome Biol. Evol.">
        <title>Comparative Genomics of a Bacterivorous Green Alga Reveals Evolutionary Causalities and Consequences of Phago-Mixotrophic Mode of Nutrition.</title>
        <authorList>
            <person name="Burns J.A."/>
            <person name="Paasch A."/>
            <person name="Narechania A."/>
            <person name="Kim E."/>
        </authorList>
    </citation>
    <scope>NUCLEOTIDE SEQUENCE [LARGE SCALE GENOMIC DNA]</scope>
    <source>
        <strain evidence="3 4">PLY_AMNH</strain>
    </source>
</reference>
<keyword evidence="4" id="KW-1185">Reference proteome</keyword>
<name>A0AAE0FKA7_9CHLO</name>
<feature type="region of interest" description="Disordered" evidence="1">
    <location>
        <begin position="251"/>
        <end position="295"/>
    </location>
</feature>
<protein>
    <submittedName>
        <fullName evidence="3">Uncharacterized protein</fullName>
    </submittedName>
</protein>
<keyword evidence="2" id="KW-0812">Transmembrane</keyword>
<evidence type="ECO:0000313" key="3">
    <source>
        <dbReference type="EMBL" id="KAK3261267.1"/>
    </source>
</evidence>
<feature type="region of interest" description="Disordered" evidence="1">
    <location>
        <begin position="1"/>
        <end position="25"/>
    </location>
</feature>
<accession>A0AAE0FKA7</accession>
<dbReference type="Proteomes" id="UP001190700">
    <property type="component" value="Unassembled WGS sequence"/>
</dbReference>
<dbReference type="EMBL" id="LGRX02017033">
    <property type="protein sequence ID" value="KAK3261267.1"/>
    <property type="molecule type" value="Genomic_DNA"/>
</dbReference>
<evidence type="ECO:0000256" key="1">
    <source>
        <dbReference type="SAM" id="MobiDB-lite"/>
    </source>
</evidence>
<evidence type="ECO:0000313" key="4">
    <source>
        <dbReference type="Proteomes" id="UP001190700"/>
    </source>
</evidence>
<feature type="region of interest" description="Disordered" evidence="1">
    <location>
        <begin position="345"/>
        <end position="366"/>
    </location>
</feature>
<feature type="transmembrane region" description="Helical" evidence="2">
    <location>
        <begin position="60"/>
        <end position="84"/>
    </location>
</feature>
<proteinExistence type="predicted"/>
<keyword evidence="2" id="KW-1133">Transmembrane helix</keyword>